<accession>A0ABV8HWC7</accession>
<organism evidence="1 2">
    <name type="scientific">Streptomyces polygonati</name>
    <dbReference type="NCBI Taxonomy" id="1617087"/>
    <lineage>
        <taxon>Bacteria</taxon>
        <taxon>Bacillati</taxon>
        <taxon>Actinomycetota</taxon>
        <taxon>Actinomycetes</taxon>
        <taxon>Kitasatosporales</taxon>
        <taxon>Streptomycetaceae</taxon>
        <taxon>Streptomyces</taxon>
    </lineage>
</organism>
<comment type="caution">
    <text evidence="1">The sequence shown here is derived from an EMBL/GenBank/DDBJ whole genome shotgun (WGS) entry which is preliminary data.</text>
</comment>
<dbReference type="RefSeq" id="WP_386434907.1">
    <property type="nucleotide sequence ID" value="NZ_JBHSBB010000022.1"/>
</dbReference>
<evidence type="ECO:0000313" key="1">
    <source>
        <dbReference type="EMBL" id="MFC4035263.1"/>
    </source>
</evidence>
<evidence type="ECO:0000313" key="2">
    <source>
        <dbReference type="Proteomes" id="UP001595765"/>
    </source>
</evidence>
<reference evidence="2" key="1">
    <citation type="journal article" date="2019" name="Int. J. Syst. Evol. Microbiol.">
        <title>The Global Catalogue of Microorganisms (GCM) 10K type strain sequencing project: providing services to taxonomists for standard genome sequencing and annotation.</title>
        <authorList>
            <consortium name="The Broad Institute Genomics Platform"/>
            <consortium name="The Broad Institute Genome Sequencing Center for Infectious Disease"/>
            <person name="Wu L."/>
            <person name="Ma J."/>
        </authorList>
    </citation>
    <scope>NUCLEOTIDE SEQUENCE [LARGE SCALE GENOMIC DNA]</scope>
    <source>
        <strain evidence="2">CGMCC 4.7237</strain>
    </source>
</reference>
<sequence length="470" mass="50182">MRNEARNGQLDACLDDLGWAPAHLAQAVNRVLGPGYVARTTVADWVVRGRVPRDPLPTVVAHILAEALGHPVSPAGLWGPGTRPSTTWARADEGLPPPIADGATVDIAMQWVTRDGGDMERRSFLAISGVALTAPAFTVTAASPAGAAVAGALAPVVTPAIADAITTTVDGVRHLDDAEGGDVSTLRHAHEQFMLVAKYVRASSFTDAATRTRTINLWGQLAQTVGWMAMDAGQHGLAQRYFRTGLTAAHESGDPALASHIHGCLTYQAITRGHVRDAIDLANAGITIARGSPPAVRALAAARHAHAHAALGDVHGLRQSTEEARRYLDHPDALDTRPPWLYWLTDLSVVTGQSLIVAAFAGNGARQATGLLTEADPLITGWLGEQAERTEDRDALLHGTWLARSYLRRDNVEQTLTTAASLLTYASTVRSAQVRNILLDLETDLAQRADLRGHRSVLQLRADLKDFTET</sequence>
<gene>
    <name evidence="1" type="ORF">ACFO3J_27885</name>
</gene>
<name>A0ABV8HWC7_9ACTN</name>
<proteinExistence type="predicted"/>
<dbReference type="Proteomes" id="UP001595765">
    <property type="component" value="Unassembled WGS sequence"/>
</dbReference>
<dbReference type="EMBL" id="JBHSBB010000022">
    <property type="protein sequence ID" value="MFC4035263.1"/>
    <property type="molecule type" value="Genomic_DNA"/>
</dbReference>
<evidence type="ECO:0008006" key="3">
    <source>
        <dbReference type="Google" id="ProtNLM"/>
    </source>
</evidence>
<protein>
    <recommendedName>
        <fullName evidence="3">Transcriptional regulator</fullName>
    </recommendedName>
</protein>
<keyword evidence="2" id="KW-1185">Reference proteome</keyword>